<evidence type="ECO:0000313" key="4">
    <source>
        <dbReference type="Proteomes" id="UP000182229"/>
    </source>
</evidence>
<evidence type="ECO:0000256" key="2">
    <source>
        <dbReference type="SAM" id="SignalP"/>
    </source>
</evidence>
<evidence type="ECO:0000313" key="3">
    <source>
        <dbReference type="EMBL" id="OJH40295.1"/>
    </source>
</evidence>
<feature type="chain" id="PRO_5012340699" description="Pre-toxin TG domain-containing protein" evidence="2">
    <location>
        <begin position="23"/>
        <end position="698"/>
    </location>
</feature>
<feature type="region of interest" description="Disordered" evidence="1">
    <location>
        <begin position="400"/>
        <end position="420"/>
    </location>
</feature>
<sequence>MSVRPALLSLASLLLLAGCATGAIGGSGGVAGEESTCATQALAPGWPELFSGDSQALLEPFLSCTSPGDFLALQRRVDMPRLVARLDPWSAVRLGALGPVGEEASGPLNRQRTVFLLQSLEHYGAANTEVLAHFVLDSCHDDDLRDILRLLAQDKRLTELLEQLPSLGPALKARGLEPSSHPERDFQWNDVGRGLSRAAKDALSTIPVVNGAQSTLMALQALKAQLPPPYQRALDAVEHEQLEQRFSAGSVAVGVVDHMTFGVPLGFYGLVAGTGQGAHSLVRGRYEQAVRELAPAAMLVALYAGGRGAAWLSEGRGVPGVGTRVLSGLEVVESRVKGLQDLARRGRELLGEEGMRELAGYIRARREAGRLVAVGGVDAALALHETRGNVAQAQAMLSRAHPEATGSSTGRGGTKGASTANEAARPLLKQGGGVEHPATLAAWVDERAGLTREVVQAKLAAAELETASPRLPRNVAVLEKQRPSLEASPPEAQGNPRWSEYVAYYERRLAEIKEGKASKGPLRWEAYERLWGWFTRGLAFERVMVERLKADAALPRAQRRFLGDFNKPRIETYVGVRKPDTGLRFVDVLIIEEGEFAGRQPRVETLSFKSRDLSGLDLDGLRVQMIEDAGEALWKYGETLDIRRDSLQSLLSQGRMVSVSRVRLVYEGNGLMPGDSRTLNRAVSEARAEVPEVEVLFQ</sequence>
<dbReference type="Proteomes" id="UP000182229">
    <property type="component" value="Unassembled WGS sequence"/>
</dbReference>
<keyword evidence="2" id="KW-0732">Signal</keyword>
<reference evidence="4" key="1">
    <citation type="submission" date="2016-11" db="EMBL/GenBank/DDBJ databases">
        <authorList>
            <person name="Shukria A."/>
            <person name="Stevens D.C."/>
        </authorList>
    </citation>
    <scope>NUCLEOTIDE SEQUENCE [LARGE SCALE GENOMIC DNA]</scope>
    <source>
        <strain evidence="4">Cbfe23</strain>
    </source>
</reference>
<comment type="caution">
    <text evidence="3">The sequence shown here is derived from an EMBL/GenBank/DDBJ whole genome shotgun (WGS) entry which is preliminary data.</text>
</comment>
<proteinExistence type="predicted"/>
<dbReference type="PROSITE" id="PS51257">
    <property type="entry name" value="PROKAR_LIPOPROTEIN"/>
    <property type="match status" value="1"/>
</dbReference>
<dbReference type="AlphaFoldDB" id="A0A1L9BDH4"/>
<dbReference type="STRING" id="83449.BON30_14745"/>
<feature type="signal peptide" evidence="2">
    <location>
        <begin position="1"/>
        <end position="22"/>
    </location>
</feature>
<protein>
    <recommendedName>
        <fullName evidence="5">Pre-toxin TG domain-containing protein</fullName>
    </recommendedName>
</protein>
<name>A0A1L9BDH4_9BACT</name>
<reference evidence="3 4" key="2">
    <citation type="submission" date="2016-12" db="EMBL/GenBank/DDBJ databases">
        <title>Draft Genome Sequence of Cystobacter ferrugineus Strain Cbfe23.</title>
        <authorList>
            <person name="Akbar S."/>
            <person name="Dowd S.E."/>
            <person name="Stevens D.C."/>
        </authorList>
    </citation>
    <scope>NUCLEOTIDE SEQUENCE [LARGE SCALE GENOMIC DNA]</scope>
    <source>
        <strain evidence="3 4">Cbfe23</strain>
    </source>
</reference>
<gene>
    <name evidence="3" type="ORF">BON30_14745</name>
</gene>
<dbReference type="EMBL" id="MPIN01000003">
    <property type="protein sequence ID" value="OJH40295.1"/>
    <property type="molecule type" value="Genomic_DNA"/>
</dbReference>
<evidence type="ECO:0008006" key="5">
    <source>
        <dbReference type="Google" id="ProtNLM"/>
    </source>
</evidence>
<keyword evidence="4" id="KW-1185">Reference proteome</keyword>
<accession>A0A1L9BDH4</accession>
<evidence type="ECO:0000256" key="1">
    <source>
        <dbReference type="SAM" id="MobiDB-lite"/>
    </source>
</evidence>
<organism evidence="3 4">
    <name type="scientific">Cystobacter ferrugineus</name>
    <dbReference type="NCBI Taxonomy" id="83449"/>
    <lineage>
        <taxon>Bacteria</taxon>
        <taxon>Pseudomonadati</taxon>
        <taxon>Myxococcota</taxon>
        <taxon>Myxococcia</taxon>
        <taxon>Myxococcales</taxon>
        <taxon>Cystobacterineae</taxon>
        <taxon>Archangiaceae</taxon>
        <taxon>Cystobacter</taxon>
    </lineage>
</organism>